<evidence type="ECO:0000256" key="3">
    <source>
        <dbReference type="ARBA" id="ARBA00022989"/>
    </source>
</evidence>
<keyword evidence="5" id="KW-1003">Cell membrane</keyword>
<dbReference type="NCBIfam" id="TIGR00945">
    <property type="entry name" value="tatC"/>
    <property type="match status" value="1"/>
</dbReference>
<evidence type="ECO:0000313" key="6">
    <source>
        <dbReference type="EMBL" id="AWR86554.1"/>
    </source>
</evidence>
<keyword evidence="2 5" id="KW-0812">Transmembrane</keyword>
<dbReference type="PRINTS" id="PR01840">
    <property type="entry name" value="TATCFAMILY"/>
</dbReference>
<keyword evidence="4 5" id="KW-0472">Membrane</keyword>
<keyword evidence="5" id="KW-0653">Protein transport</keyword>
<feature type="transmembrane region" description="Helical" evidence="5">
    <location>
        <begin position="111"/>
        <end position="138"/>
    </location>
</feature>
<feature type="transmembrane region" description="Helical" evidence="5">
    <location>
        <begin position="218"/>
        <end position="238"/>
    </location>
</feature>
<organism evidence="6 7">
    <name type="scientific">Meiothermus taiwanensis WR-220</name>
    <dbReference type="NCBI Taxonomy" id="1339250"/>
    <lineage>
        <taxon>Bacteria</taxon>
        <taxon>Thermotogati</taxon>
        <taxon>Deinococcota</taxon>
        <taxon>Deinococci</taxon>
        <taxon>Thermales</taxon>
        <taxon>Thermaceae</taxon>
        <taxon>Meiothermus</taxon>
    </lineage>
</organism>
<dbReference type="Proteomes" id="UP000263013">
    <property type="component" value="Chromosome"/>
</dbReference>
<comment type="subcellular location">
    <subcellularLocation>
        <location evidence="5">Cell membrane</location>
        <topology evidence="5">Multi-pass membrane protein</topology>
    </subcellularLocation>
    <subcellularLocation>
        <location evidence="1">Membrane</location>
        <topology evidence="1">Multi-pass membrane protein</topology>
    </subcellularLocation>
</comment>
<evidence type="ECO:0000256" key="5">
    <source>
        <dbReference type="HAMAP-Rule" id="MF_00902"/>
    </source>
</evidence>
<gene>
    <name evidence="5" type="primary">tatC</name>
    <name evidence="6" type="ORF">Mtai_v1c13120</name>
</gene>
<comment type="similarity">
    <text evidence="5">Belongs to the TatC family.</text>
</comment>
<proteinExistence type="inferred from homology"/>
<evidence type="ECO:0000256" key="4">
    <source>
        <dbReference type="ARBA" id="ARBA00023136"/>
    </source>
</evidence>
<evidence type="ECO:0000256" key="2">
    <source>
        <dbReference type="ARBA" id="ARBA00022692"/>
    </source>
</evidence>
<feature type="transmembrane region" description="Helical" evidence="5">
    <location>
        <begin position="158"/>
        <end position="183"/>
    </location>
</feature>
<sequence>MGVAMREAPLMEHLEELRSRLIWAIVSWAVMTVVAFTFRVQILEALRRPLDAYNASASLKAELIVLNITEPFLTAFKVAAFGGLALALPFIVYQIWAFIAPGLYPHERRLAVPFILGAGFSFALGAVFAYFVLLPFAVPFLLGFLGDVVTPQISIGMYMGQVVTFLALMGILFEMPVVSFLLAKLGLLSSRFLVDNWRIAVVLLVTLAALITPTVDVVNLSLVSIPLMVLYGISILLVKWAERGRPKEVETSPA</sequence>
<feature type="transmembrane region" description="Helical" evidence="5">
    <location>
        <begin position="21"/>
        <end position="42"/>
    </location>
</feature>
<keyword evidence="7" id="KW-1185">Reference proteome</keyword>
<feature type="transmembrane region" description="Helical" evidence="5">
    <location>
        <begin position="78"/>
        <end position="99"/>
    </location>
</feature>
<keyword evidence="5" id="KW-0811">Translocation</keyword>
<dbReference type="PANTHER" id="PTHR30371">
    <property type="entry name" value="SEC-INDEPENDENT PROTEIN TRANSLOCASE PROTEIN TATC"/>
    <property type="match status" value="1"/>
</dbReference>
<dbReference type="HAMAP" id="MF_00902">
    <property type="entry name" value="TatC"/>
    <property type="match status" value="1"/>
</dbReference>
<keyword evidence="5" id="KW-0813">Transport</keyword>
<dbReference type="InterPro" id="IPR002033">
    <property type="entry name" value="TatC"/>
</dbReference>
<dbReference type="EMBL" id="CP021130">
    <property type="protein sequence ID" value="AWR86554.1"/>
    <property type="molecule type" value="Genomic_DNA"/>
</dbReference>
<comment type="subunit">
    <text evidence="5">Forms a complex with TatA.</text>
</comment>
<dbReference type="Pfam" id="PF00902">
    <property type="entry name" value="TatC"/>
    <property type="match status" value="1"/>
</dbReference>
<reference evidence="6 7" key="1">
    <citation type="submission" date="2017-05" db="EMBL/GenBank/DDBJ databases">
        <title>Complete genome sequence of Meiothermus taiwanensis WR-220.</title>
        <authorList>
            <person name="Wu W.-L."/>
            <person name="Lo W.-S."/>
            <person name="Kuo C.-H."/>
            <person name="Wu S.-H."/>
        </authorList>
    </citation>
    <scope>NUCLEOTIDE SEQUENCE [LARGE SCALE GENOMIC DNA]</scope>
    <source>
        <strain evidence="6 7">WR-220</strain>
    </source>
</reference>
<accession>A0ABN5M0R1</accession>
<keyword evidence="3 5" id="KW-1133">Transmembrane helix</keyword>
<evidence type="ECO:0000313" key="7">
    <source>
        <dbReference type="Proteomes" id="UP000263013"/>
    </source>
</evidence>
<feature type="transmembrane region" description="Helical" evidence="5">
    <location>
        <begin position="195"/>
        <end position="212"/>
    </location>
</feature>
<protein>
    <recommendedName>
        <fullName evidence="5">Sec-independent protein translocase protein TatC</fullName>
    </recommendedName>
</protein>
<name>A0ABN5M0R1_9DEIN</name>
<dbReference type="PANTHER" id="PTHR30371:SF0">
    <property type="entry name" value="SEC-INDEPENDENT PROTEIN TRANSLOCASE PROTEIN TATC, CHLOROPLASTIC-RELATED"/>
    <property type="match status" value="1"/>
</dbReference>
<evidence type="ECO:0000256" key="1">
    <source>
        <dbReference type="ARBA" id="ARBA00004141"/>
    </source>
</evidence>
<comment type="function">
    <text evidence="5">Part of the twin-arginine translocation (Tat) system that transports large folded proteins containing a characteristic twin-arginine motif in their signal peptide across membranes.</text>
</comment>